<reference evidence="1 2" key="1">
    <citation type="journal article" date="2019" name="Nat. Med.">
        <title>A library of human gut bacterial isolates paired with longitudinal multiomics data enables mechanistic microbiome research.</title>
        <authorList>
            <person name="Poyet M."/>
            <person name="Groussin M."/>
            <person name="Gibbons S.M."/>
            <person name="Avila-Pacheco J."/>
            <person name="Jiang X."/>
            <person name="Kearney S.M."/>
            <person name="Perrotta A.R."/>
            <person name="Berdy B."/>
            <person name="Zhao S."/>
            <person name="Lieberman T.D."/>
            <person name="Swanson P.K."/>
            <person name="Smith M."/>
            <person name="Roesemann S."/>
            <person name="Alexander J.E."/>
            <person name="Rich S.A."/>
            <person name="Livny J."/>
            <person name="Vlamakis H."/>
            <person name="Clish C."/>
            <person name="Bullock K."/>
            <person name="Deik A."/>
            <person name="Scott J."/>
            <person name="Pierce K.A."/>
            <person name="Xavier R.J."/>
            <person name="Alm E.J."/>
        </authorList>
    </citation>
    <scope>NUCLEOTIDE SEQUENCE [LARGE SCALE GENOMIC DNA]</scope>
    <source>
        <strain evidence="1 2">BIOML-A106</strain>
    </source>
</reference>
<organism evidence="1 2">
    <name type="scientific">Bacteroides fragilis</name>
    <dbReference type="NCBI Taxonomy" id="817"/>
    <lineage>
        <taxon>Bacteria</taxon>
        <taxon>Pseudomonadati</taxon>
        <taxon>Bacteroidota</taxon>
        <taxon>Bacteroidia</taxon>
        <taxon>Bacteroidales</taxon>
        <taxon>Bacteroidaceae</taxon>
        <taxon>Bacteroides</taxon>
    </lineage>
</organism>
<accession>A0A5M5NZN9</accession>
<dbReference type="Proteomes" id="UP000479773">
    <property type="component" value="Unassembled WGS sequence"/>
</dbReference>
<proteinExistence type="predicted"/>
<gene>
    <name evidence="1" type="ORF">F3B44_19185</name>
</gene>
<evidence type="ECO:0000313" key="2">
    <source>
        <dbReference type="Proteomes" id="UP000479773"/>
    </source>
</evidence>
<protein>
    <submittedName>
        <fullName evidence="1">Uncharacterized protein</fullName>
    </submittedName>
</protein>
<dbReference type="EMBL" id="VWEQ01000021">
    <property type="protein sequence ID" value="KAA4749148.1"/>
    <property type="molecule type" value="Genomic_DNA"/>
</dbReference>
<name>A0A5M5NZN9_BACFG</name>
<dbReference type="AlphaFoldDB" id="A0A5M5NZN9"/>
<evidence type="ECO:0000313" key="1">
    <source>
        <dbReference type="EMBL" id="KAA4749148.1"/>
    </source>
</evidence>
<sequence length="109" mass="12699">MKLDENILKACKGLVMNCNCKVLILDVLGEHRVFLVNDVHLKTHECRFNEVHDAQDITTLVLNVGHNFANGMTEQTLLERTQSIHKEDFKFGTDNYLWITKVDLNRWPF</sequence>
<comment type="caution">
    <text evidence="1">The sequence shown here is derived from an EMBL/GenBank/DDBJ whole genome shotgun (WGS) entry which is preliminary data.</text>
</comment>